<keyword evidence="2" id="KW-1185">Reference proteome</keyword>
<evidence type="ECO:0000313" key="1">
    <source>
        <dbReference type="EMBL" id="KAI0089413.1"/>
    </source>
</evidence>
<gene>
    <name evidence="1" type="ORF">BDY19DRAFT_889264</name>
</gene>
<name>A0ACB8U4Y8_9APHY</name>
<dbReference type="Proteomes" id="UP001055072">
    <property type="component" value="Unassembled WGS sequence"/>
</dbReference>
<evidence type="ECO:0000313" key="2">
    <source>
        <dbReference type="Proteomes" id="UP001055072"/>
    </source>
</evidence>
<reference evidence="1" key="1">
    <citation type="journal article" date="2021" name="Environ. Microbiol.">
        <title>Gene family expansions and transcriptome signatures uncover fungal adaptations to wood decay.</title>
        <authorList>
            <person name="Hage H."/>
            <person name="Miyauchi S."/>
            <person name="Viragh M."/>
            <person name="Drula E."/>
            <person name="Min B."/>
            <person name="Chaduli D."/>
            <person name="Navarro D."/>
            <person name="Favel A."/>
            <person name="Norest M."/>
            <person name="Lesage-Meessen L."/>
            <person name="Balint B."/>
            <person name="Merenyi Z."/>
            <person name="de Eugenio L."/>
            <person name="Morin E."/>
            <person name="Martinez A.T."/>
            <person name="Baldrian P."/>
            <person name="Stursova M."/>
            <person name="Martinez M.J."/>
            <person name="Novotny C."/>
            <person name="Magnuson J.K."/>
            <person name="Spatafora J.W."/>
            <person name="Maurice S."/>
            <person name="Pangilinan J."/>
            <person name="Andreopoulos W."/>
            <person name="LaButti K."/>
            <person name="Hundley H."/>
            <person name="Na H."/>
            <person name="Kuo A."/>
            <person name="Barry K."/>
            <person name="Lipzen A."/>
            <person name="Henrissat B."/>
            <person name="Riley R."/>
            <person name="Ahrendt S."/>
            <person name="Nagy L.G."/>
            <person name="Grigoriev I.V."/>
            <person name="Martin F."/>
            <person name="Rosso M.N."/>
        </authorList>
    </citation>
    <scope>NUCLEOTIDE SEQUENCE</scope>
    <source>
        <strain evidence="1">CBS 384.51</strain>
    </source>
</reference>
<proteinExistence type="predicted"/>
<accession>A0ACB8U4Y8</accession>
<dbReference type="EMBL" id="MU274910">
    <property type="protein sequence ID" value="KAI0089413.1"/>
    <property type="molecule type" value="Genomic_DNA"/>
</dbReference>
<sequence length="265" mass="29631">DLGWDAVEKTLLAAVDERDYQLAEHALRILVDKFPGSPRVEVLSGIILENKETPTKALAYYNELLKEDSSNAALWRRKAGILRKLGKVDEAVNELCALLDTFYTEIEGWIELGDIYLSCHRYEFALQALSHVLLLAPQNPFHMLHFAETAYLVPDVPLALKVYLQAVDMTDDDDQDGVTPMDTVPSKLVLRAWFGVKLCTNKLITEPKAINSPSQTSPPKTNVLASLDDLATERLRTAYLETTRESPPQGDTALLKELAKILQQV</sequence>
<organism evidence="1 2">
    <name type="scientific">Irpex rosettiformis</name>
    <dbReference type="NCBI Taxonomy" id="378272"/>
    <lineage>
        <taxon>Eukaryota</taxon>
        <taxon>Fungi</taxon>
        <taxon>Dikarya</taxon>
        <taxon>Basidiomycota</taxon>
        <taxon>Agaricomycotina</taxon>
        <taxon>Agaricomycetes</taxon>
        <taxon>Polyporales</taxon>
        <taxon>Irpicaceae</taxon>
        <taxon>Irpex</taxon>
    </lineage>
</organism>
<protein>
    <submittedName>
        <fullName evidence="1">Uncharacterized protein</fullName>
    </submittedName>
</protein>
<feature type="non-terminal residue" evidence="1">
    <location>
        <position position="1"/>
    </location>
</feature>
<comment type="caution">
    <text evidence="1">The sequence shown here is derived from an EMBL/GenBank/DDBJ whole genome shotgun (WGS) entry which is preliminary data.</text>
</comment>